<dbReference type="OrthoDB" id="5295702at2"/>
<accession>A0A327M5M0</accession>
<dbReference type="Gene3D" id="3.40.50.720">
    <property type="entry name" value="NAD(P)-binding Rossmann-like Domain"/>
    <property type="match status" value="1"/>
</dbReference>
<proteinExistence type="predicted"/>
<dbReference type="AlphaFoldDB" id="A0A327M5M0"/>
<dbReference type="PANTHER" id="PTHR43245">
    <property type="entry name" value="BIFUNCTIONAL POLYMYXIN RESISTANCE PROTEIN ARNA"/>
    <property type="match status" value="1"/>
</dbReference>
<dbReference type="Gene3D" id="3.90.25.10">
    <property type="entry name" value="UDP-galactose 4-epimerase, domain 1"/>
    <property type="match status" value="1"/>
</dbReference>
<protein>
    <submittedName>
        <fullName evidence="2">NAD(P)-dependent oxidoreductase</fullName>
    </submittedName>
</protein>
<evidence type="ECO:0000313" key="3">
    <source>
        <dbReference type="Proteomes" id="UP000249065"/>
    </source>
</evidence>
<dbReference type="Proteomes" id="UP000249065">
    <property type="component" value="Unassembled WGS sequence"/>
</dbReference>
<evidence type="ECO:0000313" key="2">
    <source>
        <dbReference type="EMBL" id="RAI55358.1"/>
    </source>
</evidence>
<dbReference type="EMBL" id="QLIX01000032">
    <property type="protein sequence ID" value="RAI55358.1"/>
    <property type="molecule type" value="Genomic_DNA"/>
</dbReference>
<evidence type="ECO:0000259" key="1">
    <source>
        <dbReference type="Pfam" id="PF01370"/>
    </source>
</evidence>
<keyword evidence="3" id="KW-1185">Reference proteome</keyword>
<sequence length="333" mass="35985">MGKMLVTGAAGFVGRHLTRALLEAGHEVHAVDSLRPLTGAIDPDRGWPLFEPRDWHGFTFHRMDCRDWFATAPEAGFDAAFHLAALVGGRLMIERNPLAVAEDLGIDAAFFQWAARARPGRCAVFSSSAAYPVALQGPAGHVLLAEDMIRFDGAIGMPDMSYGWAKLTAEYLARLAHQRHGLRCICFRPFSGYGEDQDAAYPFPAICRRVLAERGAPELAVWGSGRQMRDFIHVDDCIRGVLTMLERIEDGSAVNLSTGTLTSFIALAGLAAELAGWRPAIRGLSDQPEGVFARGGDTRRQAALGFRAAIPLQEGIARALAHLGRQEGAQAGP</sequence>
<gene>
    <name evidence="2" type="ORF">DOO78_24045</name>
</gene>
<dbReference type="InterPro" id="IPR001509">
    <property type="entry name" value="Epimerase_deHydtase"/>
</dbReference>
<dbReference type="RefSeq" id="WP_111472435.1">
    <property type="nucleotide sequence ID" value="NZ_QLIX01000032.1"/>
</dbReference>
<dbReference type="InterPro" id="IPR050177">
    <property type="entry name" value="Lipid_A_modif_metabolic_enz"/>
</dbReference>
<organism evidence="2 3">
    <name type="scientific">Roseicella frigidaeris</name>
    <dbReference type="NCBI Taxonomy" id="2230885"/>
    <lineage>
        <taxon>Bacteria</taxon>
        <taxon>Pseudomonadati</taxon>
        <taxon>Pseudomonadota</taxon>
        <taxon>Alphaproteobacteria</taxon>
        <taxon>Acetobacterales</taxon>
        <taxon>Roseomonadaceae</taxon>
        <taxon>Roseicella</taxon>
    </lineage>
</organism>
<comment type="caution">
    <text evidence="2">The sequence shown here is derived from an EMBL/GenBank/DDBJ whole genome shotgun (WGS) entry which is preliminary data.</text>
</comment>
<reference evidence="3" key="1">
    <citation type="submission" date="2018-06" db="EMBL/GenBank/DDBJ databases">
        <authorList>
            <person name="Khan S.A."/>
        </authorList>
    </citation>
    <scope>NUCLEOTIDE SEQUENCE [LARGE SCALE GENOMIC DNA]</scope>
    <source>
        <strain evidence="3">DB-1506</strain>
    </source>
</reference>
<dbReference type="Pfam" id="PF01370">
    <property type="entry name" value="Epimerase"/>
    <property type="match status" value="1"/>
</dbReference>
<dbReference type="InterPro" id="IPR036291">
    <property type="entry name" value="NAD(P)-bd_dom_sf"/>
</dbReference>
<feature type="domain" description="NAD-dependent epimerase/dehydratase" evidence="1">
    <location>
        <begin position="4"/>
        <end position="255"/>
    </location>
</feature>
<dbReference type="SUPFAM" id="SSF51735">
    <property type="entry name" value="NAD(P)-binding Rossmann-fold domains"/>
    <property type="match status" value="1"/>
</dbReference>
<dbReference type="PANTHER" id="PTHR43245:SF53">
    <property type="entry name" value="EPIMERASE-RELATED"/>
    <property type="match status" value="1"/>
</dbReference>
<name>A0A327M5M0_9PROT</name>